<dbReference type="InterPro" id="IPR011989">
    <property type="entry name" value="ARM-like"/>
</dbReference>
<sequence length="655" mass="71943">MAELVKQILAKPIQLADQVVKIADEYSTYKQECAELKSKTLKLVDLLRQAARASSDLYERPTRRIIDDTEQVLERAHALVLKCRSNGLIKRVFTIIPAASFRKMSAQLENSIGDVSWLLRVSAPAEDRGDEYLGLPPIAANEPILCLIWEQIAILYTGSPDDRSDAAASLGSLARDNYRYGKLIIEEGGVGPLLKLAKEGKPEGQENAARAIGLLGRDYESVEHMIHSGVCSVLAKILKEGSMKVQAVVAWAVSELAGNYPKCQDLFAQHNIIRLLVSHLAFETIQEHSKYAIPSKATSIHAVVLASNNTNSNTANNAISKGSEDEDGKLLVKHPLGNHQNQMHDVVASTIAMKTTQNNKNGTNQTHLVNGKQNSANHHNNNNNHHHHQSSLLSGTATKGRESEDPATKAAMKSMAARALWHLAIDNSPICRSITESRALLCFAVLLEKGTEDVQFNSAMALMEITAVAEKDTELRRSAFKPNSPACKAVVDQLLTIIEKADSDLLIPCMKAIGNLARTFRATETRIISPLVKLLEDREAEISKEASVALTKFACTDNYLHVDHSKAILSAGGAKHLVQLVYFGEQLVQIPALILLSYISLHVPDCEELAKNEVLNVLEWALKQQAMAQNQTLETVLPEAKSKLELYQSRGSRFH</sequence>
<dbReference type="Proteomes" id="UP000594263">
    <property type="component" value="Unplaced"/>
</dbReference>
<organism evidence="4 5">
    <name type="scientific">Kalanchoe fedtschenkoi</name>
    <name type="common">Lavender scallops</name>
    <name type="synonym">South American air plant</name>
    <dbReference type="NCBI Taxonomy" id="63787"/>
    <lineage>
        <taxon>Eukaryota</taxon>
        <taxon>Viridiplantae</taxon>
        <taxon>Streptophyta</taxon>
        <taxon>Embryophyta</taxon>
        <taxon>Tracheophyta</taxon>
        <taxon>Spermatophyta</taxon>
        <taxon>Magnoliopsida</taxon>
        <taxon>eudicotyledons</taxon>
        <taxon>Gunneridae</taxon>
        <taxon>Pentapetalae</taxon>
        <taxon>Saxifragales</taxon>
        <taxon>Crassulaceae</taxon>
        <taxon>Kalanchoe</taxon>
    </lineage>
</organism>
<dbReference type="InterPro" id="IPR036537">
    <property type="entry name" value="Adaptor_Cbl_N_dom_sf"/>
</dbReference>
<feature type="region of interest" description="Disordered" evidence="2">
    <location>
        <begin position="357"/>
        <end position="408"/>
    </location>
</feature>
<evidence type="ECO:0000313" key="4">
    <source>
        <dbReference type="EnsemblPlants" id="Kaladp0008s0109.1.v1.1.CDS.1"/>
    </source>
</evidence>
<dbReference type="Pfam" id="PF25055">
    <property type="entry name" value="DUF7792"/>
    <property type="match status" value="1"/>
</dbReference>
<dbReference type="OMA" id="KPPCNLH"/>
<dbReference type="Gene3D" id="1.25.10.10">
    <property type="entry name" value="Leucine-rich Repeat Variant"/>
    <property type="match status" value="3"/>
</dbReference>
<evidence type="ECO:0000313" key="5">
    <source>
        <dbReference type="Proteomes" id="UP000594263"/>
    </source>
</evidence>
<evidence type="ECO:0000256" key="2">
    <source>
        <dbReference type="SAM" id="MobiDB-lite"/>
    </source>
</evidence>
<reference evidence="4" key="1">
    <citation type="submission" date="2021-01" db="UniProtKB">
        <authorList>
            <consortium name="EnsemblPlants"/>
        </authorList>
    </citation>
    <scope>IDENTIFICATION</scope>
</reference>
<feature type="compositionally biased region" description="Low complexity" evidence="2">
    <location>
        <begin position="357"/>
        <end position="366"/>
    </location>
</feature>
<dbReference type="Gramene" id="Kaladp0008s0109.1.v1.1">
    <property type="protein sequence ID" value="Kaladp0008s0109.1.v1.1.CDS.1"/>
    <property type="gene ID" value="Kaladp0008s0109.v1.1"/>
</dbReference>
<dbReference type="GO" id="GO:0007166">
    <property type="term" value="P:cell surface receptor signaling pathway"/>
    <property type="evidence" value="ECO:0007669"/>
    <property type="project" value="InterPro"/>
</dbReference>
<evidence type="ECO:0000259" key="3">
    <source>
        <dbReference type="Pfam" id="PF25055"/>
    </source>
</evidence>
<dbReference type="FunFam" id="1.25.10.10:FF:000543">
    <property type="entry name" value="Armadillo repeat only 2"/>
    <property type="match status" value="1"/>
</dbReference>
<proteinExistence type="predicted"/>
<dbReference type="PANTHER" id="PTHR46168">
    <property type="entry name" value="ARMADILLO REPEAT ONLY 4"/>
    <property type="match status" value="1"/>
</dbReference>
<accession>A0A7N0RC81</accession>
<dbReference type="AlphaFoldDB" id="A0A7N0RC81"/>
<dbReference type="SUPFAM" id="SSF48371">
    <property type="entry name" value="ARM repeat"/>
    <property type="match status" value="1"/>
</dbReference>
<dbReference type="FunFam" id="1.20.930.20:FF:000006">
    <property type="entry name" value="Armadillo repeat only 4"/>
    <property type="match status" value="1"/>
</dbReference>
<keyword evidence="1" id="KW-0677">Repeat</keyword>
<feature type="domain" description="DUF7792" evidence="3">
    <location>
        <begin position="6"/>
        <end position="122"/>
    </location>
</feature>
<dbReference type="Gene3D" id="1.20.930.20">
    <property type="entry name" value="Adaptor protein Cbl, N-terminal domain"/>
    <property type="match status" value="1"/>
</dbReference>
<protein>
    <recommendedName>
        <fullName evidence="3">DUF7792 domain-containing protein</fullName>
    </recommendedName>
</protein>
<dbReference type="EnsemblPlants" id="Kaladp0008s0109.1.v1.1">
    <property type="protein sequence ID" value="Kaladp0008s0109.1.v1.1.CDS.1"/>
    <property type="gene ID" value="Kaladp0008s0109.v1.1"/>
</dbReference>
<dbReference type="InterPro" id="IPR016024">
    <property type="entry name" value="ARM-type_fold"/>
</dbReference>
<dbReference type="PANTHER" id="PTHR46168:SF9">
    <property type="entry name" value="ARMADILLO REPEAT ONLY 2"/>
    <property type="match status" value="1"/>
</dbReference>
<dbReference type="SMART" id="SM00185">
    <property type="entry name" value="ARM"/>
    <property type="match status" value="5"/>
</dbReference>
<evidence type="ECO:0000256" key="1">
    <source>
        <dbReference type="ARBA" id="ARBA00022737"/>
    </source>
</evidence>
<dbReference type="InterPro" id="IPR056694">
    <property type="entry name" value="DUF7792"/>
</dbReference>
<keyword evidence="5" id="KW-1185">Reference proteome</keyword>
<dbReference type="Pfam" id="PF00514">
    <property type="entry name" value="Arm"/>
    <property type="match status" value="1"/>
</dbReference>
<dbReference type="InterPro" id="IPR000225">
    <property type="entry name" value="Armadillo"/>
</dbReference>
<name>A0A7N0RC81_KALFE</name>
<feature type="compositionally biased region" description="Polar residues" evidence="2">
    <location>
        <begin position="367"/>
        <end position="376"/>
    </location>
</feature>